<comment type="caution">
    <text evidence="2">The sequence shown here is derived from an EMBL/GenBank/DDBJ whole genome shotgun (WGS) entry which is preliminary data.</text>
</comment>
<name>S8C9T0_9LAMI</name>
<feature type="compositionally biased region" description="Basic and acidic residues" evidence="1">
    <location>
        <begin position="24"/>
        <end position="33"/>
    </location>
</feature>
<dbReference type="PANTHER" id="PTHR21654:SF60">
    <property type="entry name" value="TRIHELIX TRANSCRIPTION FACTOR PTL"/>
    <property type="match status" value="1"/>
</dbReference>
<accession>S8C9T0</accession>
<evidence type="ECO:0000313" key="2">
    <source>
        <dbReference type="EMBL" id="EPS63689.1"/>
    </source>
</evidence>
<protein>
    <submittedName>
        <fullName evidence="2">Uncharacterized protein</fullName>
    </submittedName>
</protein>
<dbReference type="EMBL" id="AUSU01005320">
    <property type="protein sequence ID" value="EPS63689.1"/>
    <property type="molecule type" value="Genomic_DNA"/>
</dbReference>
<gene>
    <name evidence="2" type="ORF">M569_11095</name>
</gene>
<organism evidence="2 3">
    <name type="scientific">Genlisea aurea</name>
    <dbReference type="NCBI Taxonomy" id="192259"/>
    <lineage>
        <taxon>Eukaryota</taxon>
        <taxon>Viridiplantae</taxon>
        <taxon>Streptophyta</taxon>
        <taxon>Embryophyta</taxon>
        <taxon>Tracheophyta</taxon>
        <taxon>Spermatophyta</taxon>
        <taxon>Magnoliopsida</taxon>
        <taxon>eudicotyledons</taxon>
        <taxon>Gunneridae</taxon>
        <taxon>Pentapetalae</taxon>
        <taxon>asterids</taxon>
        <taxon>lamiids</taxon>
        <taxon>Lamiales</taxon>
        <taxon>Lentibulariaceae</taxon>
        <taxon>Genlisea</taxon>
    </lineage>
</organism>
<dbReference type="Proteomes" id="UP000015453">
    <property type="component" value="Unassembled WGS sequence"/>
</dbReference>
<dbReference type="PANTHER" id="PTHR21654">
    <property type="entry name" value="FI21293P1"/>
    <property type="match status" value="1"/>
</dbReference>
<proteinExistence type="predicted"/>
<feature type="region of interest" description="Disordered" evidence="1">
    <location>
        <begin position="1"/>
        <end position="36"/>
    </location>
</feature>
<evidence type="ECO:0000313" key="3">
    <source>
        <dbReference type="Proteomes" id="UP000015453"/>
    </source>
</evidence>
<dbReference type="Gene3D" id="1.10.10.60">
    <property type="entry name" value="Homeodomain-like"/>
    <property type="match status" value="1"/>
</dbReference>
<evidence type="ECO:0000256" key="1">
    <source>
        <dbReference type="SAM" id="MobiDB-lite"/>
    </source>
</evidence>
<sequence>MRFTSLNRPHHHPKIRTPPPFSKKKGEKEERRRNTIRFSRARSEMDDDQYGISDLRHFISGRSLFPSPEILADHRCVVSQPAAVGGGGFDVVGVNSGGGDGGTGRWPRQETLTLLEIRSRLDPKFKEANQKGPLWDEISRFVIQISLS</sequence>
<dbReference type="OrthoDB" id="910607at2759"/>
<reference evidence="2 3" key="1">
    <citation type="journal article" date="2013" name="BMC Genomics">
        <title>The miniature genome of a carnivorous plant Genlisea aurea contains a low number of genes and short non-coding sequences.</title>
        <authorList>
            <person name="Leushkin E.V."/>
            <person name="Sutormin R.A."/>
            <person name="Nabieva E.R."/>
            <person name="Penin A.A."/>
            <person name="Kondrashov A.S."/>
            <person name="Logacheva M.D."/>
        </authorList>
    </citation>
    <scope>NUCLEOTIDE SEQUENCE [LARGE SCALE GENOMIC DNA]</scope>
</reference>
<keyword evidence="3" id="KW-1185">Reference proteome</keyword>
<dbReference type="AlphaFoldDB" id="S8C9T0"/>